<feature type="transmembrane region" description="Helical" evidence="1">
    <location>
        <begin position="117"/>
        <end position="136"/>
    </location>
</feature>
<dbReference type="PANTHER" id="PTHR37814">
    <property type="entry name" value="CONSERVED MEMBRANE PROTEIN"/>
    <property type="match status" value="1"/>
</dbReference>
<dbReference type="Proteomes" id="UP000242470">
    <property type="component" value="Unassembled WGS sequence"/>
</dbReference>
<dbReference type="EMBL" id="JAUHQC010000014">
    <property type="protein sequence ID" value="MDN4534074.1"/>
    <property type="molecule type" value="Genomic_DNA"/>
</dbReference>
<organism evidence="3 4">
    <name type="scientific">Staphylococcus auricularis</name>
    <dbReference type="NCBI Taxonomy" id="29379"/>
    <lineage>
        <taxon>Bacteria</taxon>
        <taxon>Bacillati</taxon>
        <taxon>Bacillota</taxon>
        <taxon>Bacilli</taxon>
        <taxon>Bacillales</taxon>
        <taxon>Staphylococcaceae</taxon>
        <taxon>Staphylococcus</taxon>
    </lineage>
</organism>
<keyword evidence="1" id="KW-1133">Transmembrane helix</keyword>
<feature type="transmembrane region" description="Helical" evidence="1">
    <location>
        <begin position="266"/>
        <end position="290"/>
    </location>
</feature>
<feature type="transmembrane region" description="Helical" evidence="1">
    <location>
        <begin position="302"/>
        <end position="321"/>
    </location>
</feature>
<keyword evidence="1" id="KW-0812">Transmembrane</keyword>
<accession>A0AAP8TT04</accession>
<evidence type="ECO:0000313" key="4">
    <source>
        <dbReference type="Proteomes" id="UP000242470"/>
    </source>
</evidence>
<feature type="transmembrane region" description="Helical" evidence="1">
    <location>
        <begin position="84"/>
        <end position="105"/>
    </location>
</feature>
<proteinExistence type="predicted"/>
<dbReference type="EMBL" id="PPQW01000037">
    <property type="protein sequence ID" value="PNZ67203.1"/>
    <property type="molecule type" value="Genomic_DNA"/>
</dbReference>
<dbReference type="Proteomes" id="UP001171687">
    <property type="component" value="Unassembled WGS sequence"/>
</dbReference>
<name>A0AAP8TT04_9STAP</name>
<feature type="transmembrane region" description="Helical" evidence="1">
    <location>
        <begin position="148"/>
        <end position="167"/>
    </location>
</feature>
<keyword evidence="1" id="KW-0472">Membrane</keyword>
<evidence type="ECO:0000256" key="1">
    <source>
        <dbReference type="SAM" id="Phobius"/>
    </source>
</evidence>
<dbReference type="AlphaFoldDB" id="A0AAP8TT04"/>
<sequence length="358" mass="38266">MKRILLIASAFIGLIVGAGFASGQEILQYFTSFGTLGIIAAFVATVLFAYVGMMMMWLGYQFKATGHNDVIHQITGDNPFGKGIAWIVDVILIITVFGFGVVMLAGGGSSLEQQFGIPPFVGTLLMAVLVLLAGMLKIDGVVKVIGNITPLLIIFILLVAVYCVFTMKGSFSDMDHIARGHQSALSNWFLASVNYVSLNVGLGASMTFVMGGNEKDGKVAAIGGLVGGFVLGLMIMLSHLAIFSKISVVGDLPLPMLGIVNELSPILGFIMAIVVYLMIFNTCLGMFYAFATRFTTAGTTSFKLVYAAVIFVGFIISFVGFTDLMSTLYPIIGYMGLLLMILLVYAPIKLKLSKSTRA</sequence>
<evidence type="ECO:0008006" key="5">
    <source>
        <dbReference type="Google" id="ProtNLM"/>
    </source>
</evidence>
<feature type="transmembrane region" description="Helical" evidence="1">
    <location>
        <begin position="187"/>
        <end position="209"/>
    </location>
</feature>
<evidence type="ECO:0000313" key="2">
    <source>
        <dbReference type="EMBL" id="MDN4534074.1"/>
    </source>
</evidence>
<gene>
    <name evidence="3" type="ORF">CD158_06760</name>
    <name evidence="2" type="ORF">QYH67_10985</name>
</gene>
<feature type="transmembrane region" description="Helical" evidence="1">
    <location>
        <begin position="327"/>
        <end position="348"/>
    </location>
</feature>
<reference evidence="3 4" key="1">
    <citation type="submission" date="2017-08" db="EMBL/GenBank/DDBJ databases">
        <title>Draft genome sequences of 64 type strains of genus Staph aureus.</title>
        <authorList>
            <person name="Cole K."/>
            <person name="Golubchik T."/>
            <person name="Russell J."/>
            <person name="Foster D."/>
            <person name="Llewelyn M."/>
            <person name="Wilson D."/>
            <person name="Crook D."/>
            <person name="Paul J."/>
        </authorList>
    </citation>
    <scope>NUCLEOTIDE SEQUENCE [LARGE SCALE GENOMIC DNA]</scope>
    <source>
        <strain evidence="3 4">NCTC 12101</strain>
    </source>
</reference>
<dbReference type="PANTHER" id="PTHR37814:SF1">
    <property type="entry name" value="MEMBRANE PROTEIN"/>
    <property type="match status" value="1"/>
</dbReference>
<evidence type="ECO:0000313" key="3">
    <source>
        <dbReference type="EMBL" id="PNZ67203.1"/>
    </source>
</evidence>
<dbReference type="RefSeq" id="WP_059107958.1">
    <property type="nucleotide sequence ID" value="NZ_AP024589.1"/>
</dbReference>
<feature type="transmembrane region" description="Helical" evidence="1">
    <location>
        <begin position="221"/>
        <end position="246"/>
    </location>
</feature>
<dbReference type="InterPro" id="IPR038728">
    <property type="entry name" value="YkvI-like"/>
</dbReference>
<reference evidence="2" key="2">
    <citation type="submission" date="2023-07" db="EMBL/GenBank/DDBJ databases">
        <title>Evaluation of the beneficial properties of pineapple isolates.</title>
        <authorList>
            <person name="Adefiranye O."/>
        </authorList>
    </citation>
    <scope>NUCLEOTIDE SEQUENCE</scope>
    <source>
        <strain evidence="2">PAPLE_T1</strain>
    </source>
</reference>
<protein>
    <recommendedName>
        <fullName evidence="5">Branched-chain amino acid transport system II carrier protein</fullName>
    </recommendedName>
</protein>
<dbReference type="GeneID" id="64983008"/>
<comment type="caution">
    <text evidence="3">The sequence shown here is derived from an EMBL/GenBank/DDBJ whole genome shotgun (WGS) entry which is preliminary data.</text>
</comment>
<feature type="transmembrane region" description="Helical" evidence="1">
    <location>
        <begin position="33"/>
        <end position="53"/>
    </location>
</feature>